<evidence type="ECO:0000313" key="5">
    <source>
        <dbReference type="Proteomes" id="UP000039865"/>
    </source>
</evidence>
<dbReference type="PANTHER" id="PTHR10177">
    <property type="entry name" value="CYCLINS"/>
    <property type="match status" value="1"/>
</dbReference>
<dbReference type="InterPro" id="IPR013763">
    <property type="entry name" value="Cyclin-like_dom"/>
</dbReference>
<dbReference type="InterPro" id="IPR036915">
    <property type="entry name" value="Cyclin-like_sf"/>
</dbReference>
<dbReference type="OrthoDB" id="306099at2759"/>
<feature type="domain" description="Cyclin-like" evidence="3">
    <location>
        <begin position="238"/>
        <end position="329"/>
    </location>
</feature>
<dbReference type="SMART" id="SM00385">
    <property type="entry name" value="CYCLIN"/>
    <property type="match status" value="1"/>
</dbReference>
<dbReference type="AlphaFoldDB" id="A0A078ASV7"/>
<feature type="compositionally biased region" description="Low complexity" evidence="2">
    <location>
        <begin position="185"/>
        <end position="197"/>
    </location>
</feature>
<reference evidence="4 5" key="1">
    <citation type="submission" date="2014-06" db="EMBL/GenBank/DDBJ databases">
        <authorList>
            <person name="Swart Estienne"/>
        </authorList>
    </citation>
    <scope>NUCLEOTIDE SEQUENCE [LARGE SCALE GENOMIC DNA]</scope>
    <source>
        <strain evidence="4 5">130c</strain>
    </source>
</reference>
<proteinExistence type="inferred from homology"/>
<accession>A0A078ASV7</accession>
<dbReference type="EMBL" id="CCKQ01013839">
    <property type="protein sequence ID" value="CDW85550.1"/>
    <property type="molecule type" value="Genomic_DNA"/>
</dbReference>
<evidence type="ECO:0000259" key="3">
    <source>
        <dbReference type="SMART" id="SM00385"/>
    </source>
</evidence>
<gene>
    <name evidence="4" type="primary">Contig7675.g8183</name>
    <name evidence="4" type="ORF">STYLEM_14629</name>
</gene>
<dbReference type="SUPFAM" id="SSF47954">
    <property type="entry name" value="Cyclin-like"/>
    <property type="match status" value="1"/>
</dbReference>
<protein>
    <submittedName>
        <fullName evidence="4">N-terminal domain containing protein</fullName>
    </submittedName>
</protein>
<dbReference type="FunFam" id="1.10.472.10:FF:000057">
    <property type="entry name" value="Cyclin N-terminal domain containing 2"/>
    <property type="match status" value="1"/>
</dbReference>
<dbReference type="InParanoid" id="A0A078ASV7"/>
<sequence length="502" mass="59088">MYQRKFQLSTTKHSTQNLNFATHDDDVTLFFERRLKGSAQPARHNSHKIVRDLSQDQSINKQVLNKSSNHQEGQFQRNEGSQKRVMKLPPKIIVDQVFMEKKRFSDLSRLSNSHNQQCNISCQETQSSNPEFKIRRSRKSRIDPDRLLLNINSRIKLKVLSTGSSAKKDLEDVTFLAIMDSNSFNKKSSKGSLSSKNQLKIEDENNKKRSRSSCAQMDDNNYLPFHQIVDLNRARMIDWMIVVFRVLKKSSHKTFFLAIQLMDKYFIVKKLRGIKVSKQDLHIVGLVCIFIASKFEDVIPIYLHQILIEAAHSKFTQEQILSMELDILTTLDFKIHQDTVFEKVTETFKNLQMLIGQGHLSKSEQEHFIEYIAFLCQLITYSTNFLQYDSEQLAMAILWQTFKIQKRNRFNNYLNDLHQNQNVDNSEWKNQAQINSMFIQMKQTYMSSDEKKIRMIRFKIIDLVQNFEVQFPGLKSIHKNFPKFLNYQPNRKLQIKHKSNLD</sequence>
<name>A0A078ASV7_STYLE</name>
<keyword evidence="5" id="KW-1185">Reference proteome</keyword>
<organism evidence="4 5">
    <name type="scientific">Stylonychia lemnae</name>
    <name type="common">Ciliate</name>
    <dbReference type="NCBI Taxonomy" id="5949"/>
    <lineage>
        <taxon>Eukaryota</taxon>
        <taxon>Sar</taxon>
        <taxon>Alveolata</taxon>
        <taxon>Ciliophora</taxon>
        <taxon>Intramacronucleata</taxon>
        <taxon>Spirotrichea</taxon>
        <taxon>Stichotrichia</taxon>
        <taxon>Sporadotrichida</taxon>
        <taxon>Oxytrichidae</taxon>
        <taxon>Stylonychinae</taxon>
        <taxon>Stylonychia</taxon>
    </lineage>
</organism>
<dbReference type="InterPro" id="IPR039361">
    <property type="entry name" value="Cyclin"/>
</dbReference>
<keyword evidence="1" id="KW-0195">Cyclin</keyword>
<dbReference type="InterPro" id="IPR006671">
    <property type="entry name" value="Cyclin_N"/>
</dbReference>
<dbReference type="Pfam" id="PF00134">
    <property type="entry name" value="Cyclin_N"/>
    <property type="match status" value="1"/>
</dbReference>
<evidence type="ECO:0000256" key="1">
    <source>
        <dbReference type="RuleBase" id="RU000383"/>
    </source>
</evidence>
<dbReference type="Proteomes" id="UP000039865">
    <property type="component" value="Unassembled WGS sequence"/>
</dbReference>
<dbReference type="Gene3D" id="1.10.472.10">
    <property type="entry name" value="Cyclin-like"/>
    <property type="match status" value="2"/>
</dbReference>
<feature type="region of interest" description="Disordered" evidence="2">
    <location>
        <begin position="185"/>
        <end position="215"/>
    </location>
</feature>
<evidence type="ECO:0000256" key="2">
    <source>
        <dbReference type="SAM" id="MobiDB-lite"/>
    </source>
</evidence>
<comment type="similarity">
    <text evidence="1">Belongs to the cyclin family.</text>
</comment>
<evidence type="ECO:0000313" key="4">
    <source>
        <dbReference type="EMBL" id="CDW85550.1"/>
    </source>
</evidence>